<dbReference type="EMBL" id="KV426119">
    <property type="protein sequence ID" value="KZV87629.1"/>
    <property type="molecule type" value="Genomic_DNA"/>
</dbReference>
<dbReference type="AlphaFoldDB" id="A0A166A160"/>
<keyword evidence="1" id="KW-0472">Membrane</keyword>
<dbReference type="Proteomes" id="UP000077266">
    <property type="component" value="Unassembled WGS sequence"/>
</dbReference>
<dbReference type="InParanoid" id="A0A166A160"/>
<evidence type="ECO:0000313" key="2">
    <source>
        <dbReference type="EMBL" id="KZV87629.1"/>
    </source>
</evidence>
<evidence type="ECO:0000256" key="1">
    <source>
        <dbReference type="SAM" id="Phobius"/>
    </source>
</evidence>
<feature type="transmembrane region" description="Helical" evidence="1">
    <location>
        <begin position="101"/>
        <end position="120"/>
    </location>
</feature>
<gene>
    <name evidence="2" type="ORF">EXIGLDRAFT_196635</name>
</gene>
<organism evidence="2 3">
    <name type="scientific">Exidia glandulosa HHB12029</name>
    <dbReference type="NCBI Taxonomy" id="1314781"/>
    <lineage>
        <taxon>Eukaryota</taxon>
        <taxon>Fungi</taxon>
        <taxon>Dikarya</taxon>
        <taxon>Basidiomycota</taxon>
        <taxon>Agaricomycotina</taxon>
        <taxon>Agaricomycetes</taxon>
        <taxon>Auriculariales</taxon>
        <taxon>Exidiaceae</taxon>
        <taxon>Exidia</taxon>
    </lineage>
</organism>
<keyword evidence="1" id="KW-1133">Transmembrane helix</keyword>
<proteinExistence type="predicted"/>
<protein>
    <submittedName>
        <fullName evidence="2">Uncharacterized protein</fullName>
    </submittedName>
</protein>
<evidence type="ECO:0000313" key="3">
    <source>
        <dbReference type="Proteomes" id="UP000077266"/>
    </source>
</evidence>
<sequence>MLSNDCSPSVHPSGPFACSLVLSPPPPHLLLGSPKVPSSPRASQIFWLPSNPLCISVSAPPYPSPGLHLQCLCVSSGVSFSSFLSSNFFPIIHPLFVPRHFISLCSIIFFFSFLWDFRFVRFCLATPFFFLKDSPNIYYSAGS</sequence>
<accession>A0A166A160</accession>
<name>A0A166A160_EXIGL</name>
<keyword evidence="1" id="KW-0812">Transmembrane</keyword>
<keyword evidence="3" id="KW-1185">Reference proteome</keyword>
<reference evidence="2 3" key="1">
    <citation type="journal article" date="2016" name="Mol. Biol. Evol.">
        <title>Comparative Genomics of Early-Diverging Mushroom-Forming Fungi Provides Insights into the Origins of Lignocellulose Decay Capabilities.</title>
        <authorList>
            <person name="Nagy L.G."/>
            <person name="Riley R."/>
            <person name="Tritt A."/>
            <person name="Adam C."/>
            <person name="Daum C."/>
            <person name="Floudas D."/>
            <person name="Sun H."/>
            <person name="Yadav J.S."/>
            <person name="Pangilinan J."/>
            <person name="Larsson K.H."/>
            <person name="Matsuura K."/>
            <person name="Barry K."/>
            <person name="Labutti K."/>
            <person name="Kuo R."/>
            <person name="Ohm R.A."/>
            <person name="Bhattacharya S.S."/>
            <person name="Shirouzu T."/>
            <person name="Yoshinaga Y."/>
            <person name="Martin F.M."/>
            <person name="Grigoriev I.V."/>
            <person name="Hibbett D.S."/>
        </authorList>
    </citation>
    <scope>NUCLEOTIDE SEQUENCE [LARGE SCALE GENOMIC DNA]</scope>
    <source>
        <strain evidence="2 3">HHB12029</strain>
    </source>
</reference>